<evidence type="ECO:0000256" key="2">
    <source>
        <dbReference type="SAM" id="MobiDB-lite"/>
    </source>
</evidence>
<feature type="compositionally biased region" description="Low complexity" evidence="2">
    <location>
        <begin position="1"/>
        <end position="49"/>
    </location>
</feature>
<dbReference type="InterPro" id="IPR028651">
    <property type="entry name" value="ING_fam"/>
</dbReference>
<dbReference type="InterPro" id="IPR013083">
    <property type="entry name" value="Znf_RING/FYVE/PHD"/>
</dbReference>
<name>A0ABR1W6H6_9PEZI</name>
<comment type="caution">
    <text evidence="4">The sequence shown here is derived from an EMBL/GenBank/DDBJ whole genome shotgun (WGS) entry which is preliminary data.</text>
</comment>
<feature type="compositionally biased region" description="Polar residues" evidence="2">
    <location>
        <begin position="118"/>
        <end position="146"/>
    </location>
</feature>
<accession>A0ABR1W6H6</accession>
<dbReference type="InterPro" id="IPR011011">
    <property type="entry name" value="Znf_FYVE_PHD"/>
</dbReference>
<dbReference type="SMART" id="SM01408">
    <property type="entry name" value="ING"/>
    <property type="match status" value="1"/>
</dbReference>
<keyword evidence="5" id="KW-1185">Reference proteome</keyword>
<sequence length="713" mass="75315">MRTAKPSQSEAGPSSSTPSSSRRAQPARQARTNPQRSSASALGAASLAGREAHAHDQPIDIFPAITHFTDAITSLPKDLVRHFTLLKEVDAKIFAPEDTLFQLVDVALKSNPPEPRPTTDNASSVAPGSAPMSAQNSSTGFGTNGSLPPAPSADESYNASLYDPANLPRRQLFRHTALKIQEMLVSLEEKNHVISTANEALSKQLSRADDVWPHLESEFSEEAKYGSATHWAYPENRVNKANAAERSRRDGAQAITAAAQALAEEAAARSDARKQAVAARKGQKTQQQQQQQQQHASDADADHDTTKQKHEPAKRAANGSKSRKAAADTNAPVGLGITNGPPVNGNPAPKKRKVDNNKDKATNGAQPMERALSGVFGNNAPKAKTSSPRATPTPEAGAAPASKKRKALPTVNGQAKKRYVLVIFRKHSIVYLTRCSKNGLPSTLSPSLAATSPILPNFTDPKSIARSSPAPAAVATRPVASRARQNSTASNIDNTKLRPASSASNRPNGAAPLAPDATPAQNGSRPPAEVKPMKETHVPVKTEHPKEDTPQPSIATNIALGGSRKNSVAKDDTPPKADSTPVPQQTTTTVVTTKSGRASKPSTPALGAFPDQARSRSARNAQTDKPKRSHKKGASAQATLAAQAVDEDAHSSAHGDDDGEIDANEPRYCYCNGVSYGEMVACDADDCEKEWFHLGCVGLKSAPSSSSKFTVAS</sequence>
<reference evidence="4 5" key="1">
    <citation type="submission" date="2023-01" db="EMBL/GenBank/DDBJ databases">
        <title>Analysis of 21 Apiospora genomes using comparative genomics revels a genus with tremendous synthesis potential of carbohydrate active enzymes and secondary metabolites.</title>
        <authorList>
            <person name="Sorensen T."/>
        </authorList>
    </citation>
    <scope>NUCLEOTIDE SEQUENCE [LARGE SCALE GENOMIC DNA]</scope>
    <source>
        <strain evidence="4 5">CBS 83171</strain>
    </source>
</reference>
<feature type="compositionally biased region" description="Polar residues" evidence="2">
    <location>
        <begin position="485"/>
        <end position="494"/>
    </location>
</feature>
<dbReference type="PANTHER" id="PTHR10333:SF42">
    <property type="entry name" value="INHIBITOR OF GROWTH PROTEIN 5"/>
    <property type="match status" value="1"/>
</dbReference>
<dbReference type="Proteomes" id="UP001446871">
    <property type="component" value="Unassembled WGS sequence"/>
</dbReference>
<feature type="region of interest" description="Disordered" evidence="2">
    <location>
        <begin position="1"/>
        <end position="51"/>
    </location>
</feature>
<feature type="compositionally biased region" description="Low complexity" evidence="2">
    <location>
        <begin position="465"/>
        <end position="484"/>
    </location>
</feature>
<evidence type="ECO:0000313" key="4">
    <source>
        <dbReference type="EMBL" id="KAK8077763.1"/>
    </source>
</evidence>
<feature type="compositionally biased region" description="Basic and acidic residues" evidence="2">
    <location>
        <begin position="647"/>
        <end position="656"/>
    </location>
</feature>
<feature type="compositionally biased region" description="Low complexity" evidence="2">
    <location>
        <begin position="388"/>
        <end position="401"/>
    </location>
</feature>
<feature type="compositionally biased region" description="Basic and acidic residues" evidence="2">
    <location>
        <begin position="297"/>
        <end position="314"/>
    </location>
</feature>
<dbReference type="PANTHER" id="PTHR10333">
    <property type="entry name" value="INHIBITOR OF GROWTH PROTEIN"/>
    <property type="match status" value="1"/>
</dbReference>
<dbReference type="InterPro" id="IPR024610">
    <property type="entry name" value="ING_N_histone-binding"/>
</dbReference>
<keyword evidence="1" id="KW-0156">Chromatin regulator</keyword>
<dbReference type="CDD" id="cd15505">
    <property type="entry name" value="PHD_ING"/>
    <property type="match status" value="1"/>
</dbReference>
<feature type="compositionally biased region" description="Basic and acidic residues" evidence="2">
    <location>
        <begin position="531"/>
        <end position="549"/>
    </location>
</feature>
<gene>
    <name evidence="4" type="ORF">PG996_003933</name>
</gene>
<feature type="compositionally biased region" description="Low complexity" evidence="2">
    <location>
        <begin position="286"/>
        <end position="296"/>
    </location>
</feature>
<feature type="region of interest" description="Disordered" evidence="2">
    <location>
        <begin position="272"/>
        <end position="410"/>
    </location>
</feature>
<dbReference type="EMBL" id="JAQQWM010000002">
    <property type="protein sequence ID" value="KAK8077763.1"/>
    <property type="molecule type" value="Genomic_DNA"/>
</dbReference>
<evidence type="ECO:0000259" key="3">
    <source>
        <dbReference type="SMART" id="SM01408"/>
    </source>
</evidence>
<evidence type="ECO:0000256" key="1">
    <source>
        <dbReference type="ARBA" id="ARBA00022853"/>
    </source>
</evidence>
<proteinExistence type="predicted"/>
<dbReference type="Pfam" id="PF12998">
    <property type="entry name" value="ING"/>
    <property type="match status" value="1"/>
</dbReference>
<feature type="compositionally biased region" description="Low complexity" evidence="2">
    <location>
        <begin position="580"/>
        <end position="593"/>
    </location>
</feature>
<feature type="compositionally biased region" description="Low complexity" evidence="2">
    <location>
        <begin position="634"/>
        <end position="644"/>
    </location>
</feature>
<evidence type="ECO:0000313" key="5">
    <source>
        <dbReference type="Proteomes" id="UP001446871"/>
    </source>
</evidence>
<feature type="region of interest" description="Disordered" evidence="2">
    <location>
        <begin position="111"/>
        <end position="157"/>
    </location>
</feature>
<feature type="domain" description="Inhibitor of growth protein N-terminal histone-binding" evidence="3">
    <location>
        <begin position="64"/>
        <end position="215"/>
    </location>
</feature>
<dbReference type="Gene3D" id="3.30.40.10">
    <property type="entry name" value="Zinc/RING finger domain, C3HC4 (zinc finger)"/>
    <property type="match status" value="1"/>
</dbReference>
<feature type="region of interest" description="Disordered" evidence="2">
    <location>
        <begin position="460"/>
        <end position="659"/>
    </location>
</feature>
<protein>
    <submittedName>
        <fullName evidence="4">Chromatin modification-related protein</fullName>
    </submittedName>
</protein>
<dbReference type="SUPFAM" id="SSF57903">
    <property type="entry name" value="FYVE/PHD zinc finger"/>
    <property type="match status" value="1"/>
</dbReference>
<organism evidence="4 5">
    <name type="scientific">Apiospora saccharicola</name>
    <dbReference type="NCBI Taxonomy" id="335842"/>
    <lineage>
        <taxon>Eukaryota</taxon>
        <taxon>Fungi</taxon>
        <taxon>Dikarya</taxon>
        <taxon>Ascomycota</taxon>
        <taxon>Pezizomycotina</taxon>
        <taxon>Sordariomycetes</taxon>
        <taxon>Xylariomycetidae</taxon>
        <taxon>Amphisphaeriales</taxon>
        <taxon>Apiosporaceae</taxon>
        <taxon>Apiospora</taxon>
    </lineage>
</organism>